<dbReference type="PANTHER" id="PTHR43409:SF16">
    <property type="entry name" value="SLR0320 PROTEIN"/>
    <property type="match status" value="1"/>
</dbReference>
<keyword evidence="4" id="KW-0408">Iron</keyword>
<evidence type="ECO:0000256" key="2">
    <source>
        <dbReference type="ARBA" id="ARBA00022691"/>
    </source>
</evidence>
<reference evidence="7" key="1">
    <citation type="journal article" date="2014" name="Front. Microbiol.">
        <title>High frequency of phylogenetically diverse reductive dehalogenase-homologous genes in deep subseafloor sedimentary metagenomes.</title>
        <authorList>
            <person name="Kawai M."/>
            <person name="Futagami T."/>
            <person name="Toyoda A."/>
            <person name="Takaki Y."/>
            <person name="Nishi S."/>
            <person name="Hori S."/>
            <person name="Arai W."/>
            <person name="Tsubouchi T."/>
            <person name="Morono Y."/>
            <person name="Uchiyama I."/>
            <person name="Ito T."/>
            <person name="Fujiyama A."/>
            <person name="Inagaki F."/>
            <person name="Takami H."/>
        </authorList>
    </citation>
    <scope>NUCLEOTIDE SEQUENCE</scope>
    <source>
        <strain evidence="7">Expedition CK06-06</strain>
    </source>
</reference>
<evidence type="ECO:0000256" key="5">
    <source>
        <dbReference type="ARBA" id="ARBA00023014"/>
    </source>
</evidence>
<dbReference type="InterPro" id="IPR058240">
    <property type="entry name" value="rSAM_sf"/>
</dbReference>
<dbReference type="Pfam" id="PF02310">
    <property type="entry name" value="B12-binding"/>
    <property type="match status" value="1"/>
</dbReference>
<evidence type="ECO:0000256" key="4">
    <source>
        <dbReference type="ARBA" id="ARBA00023004"/>
    </source>
</evidence>
<dbReference type="GO" id="GO:0005829">
    <property type="term" value="C:cytosol"/>
    <property type="evidence" value="ECO:0007669"/>
    <property type="project" value="TreeGrafter"/>
</dbReference>
<sequence length="242" mass="27066">MKVALINTPATYCDWYKRPALGLAYISACLESSGFDCKIFDAYFHSWSEKELLRCVTEYKPEVIGITAMTHQIIKAAQIGSELKKRLSALVIIGGCHVTALPERTLVEFPAFDCGVCGEGEKTTLELLMYLQSGTELESCAIKGVAFRKGGRVVVNGPCPQLTSAELDVLPYPAFHDYYGTDPQALAHEHSHYVMLTNRGCPYNCAFCMRVLGRKVRRRTAQNILQEMDYAIERYGAHTFDF</sequence>
<comment type="cofactor">
    <cofactor evidence="1">
        <name>[4Fe-4S] cluster</name>
        <dbReference type="ChEBI" id="CHEBI:49883"/>
    </cofactor>
</comment>
<keyword evidence="5" id="KW-0411">Iron-sulfur</keyword>
<dbReference type="GO" id="GO:0003824">
    <property type="term" value="F:catalytic activity"/>
    <property type="evidence" value="ECO:0007669"/>
    <property type="project" value="InterPro"/>
</dbReference>
<evidence type="ECO:0000256" key="3">
    <source>
        <dbReference type="ARBA" id="ARBA00022723"/>
    </source>
</evidence>
<dbReference type="SFLD" id="SFLDS00029">
    <property type="entry name" value="Radical_SAM"/>
    <property type="match status" value="1"/>
</dbReference>
<organism evidence="7">
    <name type="scientific">marine sediment metagenome</name>
    <dbReference type="NCBI Taxonomy" id="412755"/>
    <lineage>
        <taxon>unclassified sequences</taxon>
        <taxon>metagenomes</taxon>
        <taxon>ecological metagenomes</taxon>
    </lineage>
</organism>
<dbReference type="Gene3D" id="3.40.50.280">
    <property type="entry name" value="Cobalamin-binding domain"/>
    <property type="match status" value="1"/>
</dbReference>
<feature type="domain" description="B12-binding" evidence="6">
    <location>
        <begin position="1"/>
        <end position="138"/>
    </location>
</feature>
<feature type="non-terminal residue" evidence="7">
    <location>
        <position position="242"/>
    </location>
</feature>
<dbReference type="InterPro" id="IPR051198">
    <property type="entry name" value="BchE-like"/>
</dbReference>
<name>X0TDA8_9ZZZZ</name>
<dbReference type="SFLD" id="SFLDG01082">
    <property type="entry name" value="B12-binding_domain_containing"/>
    <property type="match status" value="1"/>
</dbReference>
<evidence type="ECO:0000313" key="7">
    <source>
        <dbReference type="EMBL" id="GAF91204.1"/>
    </source>
</evidence>
<evidence type="ECO:0000259" key="6">
    <source>
        <dbReference type="PROSITE" id="PS51332"/>
    </source>
</evidence>
<dbReference type="SUPFAM" id="SSF102114">
    <property type="entry name" value="Radical SAM enzymes"/>
    <property type="match status" value="1"/>
</dbReference>
<dbReference type="InterPro" id="IPR007197">
    <property type="entry name" value="rSAM"/>
</dbReference>
<dbReference type="PROSITE" id="PS51332">
    <property type="entry name" value="B12_BINDING"/>
    <property type="match status" value="1"/>
</dbReference>
<proteinExistence type="predicted"/>
<dbReference type="AlphaFoldDB" id="X0TDA8"/>
<comment type="caution">
    <text evidence="7">The sequence shown here is derived from an EMBL/GenBank/DDBJ whole genome shotgun (WGS) entry which is preliminary data.</text>
</comment>
<dbReference type="GO" id="GO:0051536">
    <property type="term" value="F:iron-sulfur cluster binding"/>
    <property type="evidence" value="ECO:0007669"/>
    <property type="project" value="UniProtKB-KW"/>
</dbReference>
<gene>
    <name evidence="7" type="ORF">S01H1_31544</name>
</gene>
<dbReference type="GO" id="GO:0031419">
    <property type="term" value="F:cobalamin binding"/>
    <property type="evidence" value="ECO:0007669"/>
    <property type="project" value="InterPro"/>
</dbReference>
<dbReference type="CDD" id="cd02068">
    <property type="entry name" value="radical_SAM_B12_BD"/>
    <property type="match status" value="1"/>
</dbReference>
<dbReference type="PANTHER" id="PTHR43409">
    <property type="entry name" value="ANAEROBIC MAGNESIUM-PROTOPORPHYRIN IX MONOMETHYL ESTER CYCLASE-RELATED"/>
    <property type="match status" value="1"/>
</dbReference>
<keyword evidence="2" id="KW-0949">S-adenosyl-L-methionine</keyword>
<dbReference type="InterPro" id="IPR006158">
    <property type="entry name" value="Cobalamin-bd"/>
</dbReference>
<protein>
    <recommendedName>
        <fullName evidence="6">B12-binding domain-containing protein</fullName>
    </recommendedName>
</protein>
<keyword evidence="3" id="KW-0479">Metal-binding</keyword>
<accession>X0TDA8</accession>
<dbReference type="EMBL" id="BARS01019464">
    <property type="protein sequence ID" value="GAF91204.1"/>
    <property type="molecule type" value="Genomic_DNA"/>
</dbReference>
<evidence type="ECO:0000256" key="1">
    <source>
        <dbReference type="ARBA" id="ARBA00001966"/>
    </source>
</evidence>
<dbReference type="InterPro" id="IPR036724">
    <property type="entry name" value="Cobalamin-bd_sf"/>
</dbReference>
<dbReference type="SUPFAM" id="SSF52242">
    <property type="entry name" value="Cobalamin (vitamin B12)-binding domain"/>
    <property type="match status" value="1"/>
</dbReference>
<dbReference type="GO" id="GO:0046872">
    <property type="term" value="F:metal ion binding"/>
    <property type="evidence" value="ECO:0007669"/>
    <property type="project" value="UniProtKB-KW"/>
</dbReference>